<sequence length="30" mass="3084">MCTAAQIILVAGAVIVAFFGVIGFGPNFKK</sequence>
<evidence type="ECO:0000313" key="2">
    <source>
        <dbReference type="EMBL" id="DAD76780.1"/>
    </source>
</evidence>
<name>A0A8S5M3I1_9CAUD</name>
<reference evidence="2" key="1">
    <citation type="journal article" date="2021" name="Proc. Natl. Acad. Sci. U.S.A.">
        <title>A Catalog of Tens of Thousands of Viruses from Human Metagenomes Reveals Hidden Associations with Chronic Diseases.</title>
        <authorList>
            <person name="Tisza M.J."/>
            <person name="Buck C.B."/>
        </authorList>
    </citation>
    <scope>NUCLEOTIDE SEQUENCE</scope>
    <source>
        <strain evidence="2">CtdxI18</strain>
    </source>
</reference>
<organism evidence="2">
    <name type="scientific">Myoviridae sp. ctdxI18</name>
    <dbReference type="NCBI Taxonomy" id="2826673"/>
    <lineage>
        <taxon>Viruses</taxon>
        <taxon>Duplodnaviria</taxon>
        <taxon>Heunggongvirae</taxon>
        <taxon>Uroviricota</taxon>
        <taxon>Caudoviricetes</taxon>
    </lineage>
</organism>
<keyword evidence="1" id="KW-1133">Transmembrane helix</keyword>
<keyword evidence="1" id="KW-0472">Membrane</keyword>
<keyword evidence="1" id="KW-0812">Transmembrane</keyword>
<feature type="transmembrane region" description="Helical" evidence="1">
    <location>
        <begin position="6"/>
        <end position="25"/>
    </location>
</feature>
<protein>
    <submittedName>
        <fullName evidence="2">Uncharacterized protein</fullName>
    </submittedName>
</protein>
<dbReference type="EMBL" id="BK014808">
    <property type="protein sequence ID" value="DAD76780.1"/>
    <property type="molecule type" value="Genomic_DNA"/>
</dbReference>
<evidence type="ECO:0000256" key="1">
    <source>
        <dbReference type="SAM" id="Phobius"/>
    </source>
</evidence>
<proteinExistence type="predicted"/>
<accession>A0A8S5M3I1</accession>